<gene>
    <name evidence="2" type="ORF">LtaPh_2012751</name>
</gene>
<keyword evidence="1" id="KW-0732">Signal</keyword>
<sequence>MPVGLHLRASVSIVLCLYFPLHFFSPTSLTPSRCVDHPFGASHLTLHCSTLSAAKPSSLLYPLLDAEPFLAGTRASVRGVDKSMRCIAADVACVGSWVAEWRSDPSERTGLCHPYDGQGASVTRGVWLTP</sequence>
<protein>
    <submittedName>
        <fullName evidence="2">Unspecified product</fullName>
    </submittedName>
</protein>
<name>A0A640KL72_LEITA</name>
<feature type="signal peptide" evidence="1">
    <location>
        <begin position="1"/>
        <end position="16"/>
    </location>
</feature>
<dbReference type="EMBL" id="BLBS01000025">
    <property type="protein sequence ID" value="GET88189.1"/>
    <property type="molecule type" value="Genomic_DNA"/>
</dbReference>
<dbReference type="AlphaFoldDB" id="A0A640KL72"/>
<dbReference type="Proteomes" id="UP000419144">
    <property type="component" value="Unassembled WGS sequence"/>
</dbReference>
<dbReference type="VEuPathDB" id="TriTrypDB:LtaPh_2012751"/>
<evidence type="ECO:0000313" key="3">
    <source>
        <dbReference type="Proteomes" id="UP000419144"/>
    </source>
</evidence>
<accession>A0A640KL72</accession>
<proteinExistence type="predicted"/>
<feature type="chain" id="PRO_5024855764" evidence="1">
    <location>
        <begin position="17"/>
        <end position="130"/>
    </location>
</feature>
<reference evidence="2" key="1">
    <citation type="submission" date="2019-11" db="EMBL/GenBank/DDBJ databases">
        <title>Leishmania tarentolae CDS.</title>
        <authorList>
            <person name="Goto Y."/>
            <person name="Yamagishi J."/>
        </authorList>
    </citation>
    <scope>NUCLEOTIDE SEQUENCE [LARGE SCALE GENOMIC DNA]</scope>
    <source>
        <strain evidence="2">Parrot Tar II</strain>
    </source>
</reference>
<keyword evidence="3" id="KW-1185">Reference proteome</keyword>
<evidence type="ECO:0000313" key="2">
    <source>
        <dbReference type="EMBL" id="GET88189.1"/>
    </source>
</evidence>
<evidence type="ECO:0000256" key="1">
    <source>
        <dbReference type="SAM" id="SignalP"/>
    </source>
</evidence>
<organism evidence="2 3">
    <name type="scientific">Leishmania tarentolae</name>
    <name type="common">Sauroleishmania tarentolae</name>
    <dbReference type="NCBI Taxonomy" id="5689"/>
    <lineage>
        <taxon>Eukaryota</taxon>
        <taxon>Discoba</taxon>
        <taxon>Euglenozoa</taxon>
        <taxon>Kinetoplastea</taxon>
        <taxon>Metakinetoplastina</taxon>
        <taxon>Trypanosomatida</taxon>
        <taxon>Trypanosomatidae</taxon>
        <taxon>Leishmaniinae</taxon>
        <taxon>Leishmania</taxon>
        <taxon>lizard Leishmania</taxon>
    </lineage>
</organism>
<comment type="caution">
    <text evidence="2">The sequence shown here is derived from an EMBL/GenBank/DDBJ whole genome shotgun (WGS) entry which is preliminary data.</text>
</comment>